<dbReference type="Gene3D" id="4.10.60.10">
    <property type="entry name" value="Zinc finger, CCHC-type"/>
    <property type="match status" value="1"/>
</dbReference>
<dbReference type="RefSeq" id="XP_010451811.1">
    <property type="nucleotide sequence ID" value="XM_010453509.1"/>
</dbReference>
<dbReference type="PROSITE" id="PS50158">
    <property type="entry name" value="ZF_CCHC"/>
    <property type="match status" value="2"/>
</dbReference>
<sequence>MLREKSKDGVPLGKVVKFRKNNQEIHRNKNSNHGKGGMIVNQGGRTSVNMDPRGCYMCGQVGNFARSCPTLVETKSPKLALVTCFFCGETGHYATSCPLKPTKPNAQPSNRAATTSSVKEPPSKKQATPTNIYALGIEPAKPSGSQKCPITFATEDPKNHTAGNCSHSRESVNVIVHTAGNQSPLRTRRMLREVSVVVQDVNLHTNLLVMPLERFEVILGMDWLSGYEAHLDCNKSRVILERRGRTPLIFHGISPSKGAYFASVIRVGNSIEEEGVYLVTLTVVGGDDAED</sequence>
<dbReference type="SUPFAM" id="SSF57756">
    <property type="entry name" value="Retrovirus zinc finger-like domains"/>
    <property type="match status" value="1"/>
</dbReference>
<accession>A0ABM0V6U4</accession>
<feature type="domain" description="CCHC-type" evidence="3">
    <location>
        <begin position="55"/>
        <end position="69"/>
    </location>
</feature>
<evidence type="ECO:0000313" key="5">
    <source>
        <dbReference type="RefSeq" id="XP_010451811.1"/>
    </source>
</evidence>
<dbReference type="InterPro" id="IPR021109">
    <property type="entry name" value="Peptidase_aspartic_dom_sf"/>
</dbReference>
<dbReference type="GeneID" id="104733993"/>
<keyword evidence="1" id="KW-0863">Zinc-finger</keyword>
<feature type="compositionally biased region" description="Polar residues" evidence="2">
    <location>
        <begin position="104"/>
        <end position="118"/>
    </location>
</feature>
<evidence type="ECO:0000256" key="1">
    <source>
        <dbReference type="PROSITE-ProRule" id="PRU00047"/>
    </source>
</evidence>
<organism evidence="4 5">
    <name type="scientific">Camelina sativa</name>
    <name type="common">False flax</name>
    <name type="synonym">Myagrum sativum</name>
    <dbReference type="NCBI Taxonomy" id="90675"/>
    <lineage>
        <taxon>Eukaryota</taxon>
        <taxon>Viridiplantae</taxon>
        <taxon>Streptophyta</taxon>
        <taxon>Embryophyta</taxon>
        <taxon>Tracheophyta</taxon>
        <taxon>Spermatophyta</taxon>
        <taxon>Magnoliopsida</taxon>
        <taxon>eudicotyledons</taxon>
        <taxon>Gunneridae</taxon>
        <taxon>Pentapetalae</taxon>
        <taxon>rosids</taxon>
        <taxon>malvids</taxon>
        <taxon>Brassicales</taxon>
        <taxon>Brassicaceae</taxon>
        <taxon>Camelineae</taxon>
        <taxon>Camelina</taxon>
    </lineage>
</organism>
<keyword evidence="1" id="KW-0479">Metal-binding</keyword>
<reference evidence="5" key="2">
    <citation type="submission" date="2025-08" db="UniProtKB">
        <authorList>
            <consortium name="RefSeq"/>
        </authorList>
    </citation>
    <scope>IDENTIFICATION</scope>
    <source>
        <tissue evidence="5">Leaf</tissue>
    </source>
</reference>
<feature type="domain" description="CCHC-type" evidence="3">
    <location>
        <begin position="84"/>
        <end position="98"/>
    </location>
</feature>
<keyword evidence="1" id="KW-0862">Zinc</keyword>
<proteinExistence type="predicted"/>
<dbReference type="Gene3D" id="2.40.70.10">
    <property type="entry name" value="Acid Proteases"/>
    <property type="match status" value="1"/>
</dbReference>
<dbReference type="SMART" id="SM00343">
    <property type="entry name" value="ZnF_C2HC"/>
    <property type="match status" value="2"/>
</dbReference>
<evidence type="ECO:0000313" key="4">
    <source>
        <dbReference type="Proteomes" id="UP000694864"/>
    </source>
</evidence>
<dbReference type="Pfam" id="PF00098">
    <property type="entry name" value="zf-CCHC"/>
    <property type="match status" value="1"/>
</dbReference>
<reference evidence="4" key="1">
    <citation type="journal article" date="2014" name="Nat. Commun.">
        <title>The emerging biofuel crop Camelina sativa retains a highly undifferentiated hexaploid genome structure.</title>
        <authorList>
            <person name="Kagale S."/>
            <person name="Koh C."/>
            <person name="Nixon J."/>
            <person name="Bollina V."/>
            <person name="Clarke W.E."/>
            <person name="Tuteja R."/>
            <person name="Spillane C."/>
            <person name="Robinson S.J."/>
            <person name="Links M.G."/>
            <person name="Clarke C."/>
            <person name="Higgins E.E."/>
            <person name="Huebert T."/>
            <person name="Sharpe A.G."/>
            <person name="Parkin I.A."/>
        </authorList>
    </citation>
    <scope>NUCLEOTIDE SEQUENCE [LARGE SCALE GENOMIC DNA]</scope>
    <source>
        <strain evidence="4">cv. DH55</strain>
    </source>
</reference>
<protein>
    <submittedName>
        <fullName evidence="5">Uncharacterized protein LOC104733993</fullName>
    </submittedName>
</protein>
<evidence type="ECO:0000259" key="3">
    <source>
        <dbReference type="PROSITE" id="PS50158"/>
    </source>
</evidence>
<dbReference type="InterPro" id="IPR036875">
    <property type="entry name" value="Znf_CCHC_sf"/>
</dbReference>
<name>A0ABM0V6U4_CAMSA</name>
<gene>
    <name evidence="5" type="primary">LOC104733993</name>
</gene>
<keyword evidence="4" id="KW-1185">Reference proteome</keyword>
<dbReference type="Pfam" id="PF08284">
    <property type="entry name" value="RVP_2"/>
    <property type="match status" value="1"/>
</dbReference>
<dbReference type="InterPro" id="IPR001878">
    <property type="entry name" value="Znf_CCHC"/>
</dbReference>
<feature type="region of interest" description="Disordered" evidence="2">
    <location>
        <begin position="97"/>
        <end position="129"/>
    </location>
</feature>
<dbReference type="Proteomes" id="UP000694864">
    <property type="component" value="Chromosome 12"/>
</dbReference>
<evidence type="ECO:0000256" key="2">
    <source>
        <dbReference type="SAM" id="MobiDB-lite"/>
    </source>
</evidence>